<dbReference type="InterPro" id="IPR052924">
    <property type="entry name" value="OsmC/Ohr_hydroprdx_reductase"/>
</dbReference>
<accession>A0ABT2ZLF6</accession>
<dbReference type="PANTHER" id="PTHR35368">
    <property type="entry name" value="HYDROPEROXIDE REDUCTASE"/>
    <property type="match status" value="1"/>
</dbReference>
<dbReference type="Proteomes" id="UP001652564">
    <property type="component" value="Unassembled WGS sequence"/>
</dbReference>
<name>A0ABT2ZLF6_9RHOB</name>
<protein>
    <submittedName>
        <fullName evidence="1">OsmC family protein</fullName>
    </submittedName>
</protein>
<sequence length="184" mass="19859">MTMMNPDNDAKPVPARDEVIRQAQTAVIERMRQDLDAACNTIVTTGRVEEGLICHAAQGKYHATMDMGPGMGGDAAGPSPGFFARAAIVGCVGIGVKMMAAREGLVFRSVDVTIECDFDDAALMGLSPRTAAPLETRIRIEIDTDEDRATVQSLVDRALSKDPWYLALRDAQVVQHKVHMTTAT</sequence>
<dbReference type="Pfam" id="PF02566">
    <property type="entry name" value="OsmC"/>
    <property type="match status" value="1"/>
</dbReference>
<organism evidence="1 2">
    <name type="scientific">Albidovulum litorale</name>
    <dbReference type="NCBI Taxonomy" id="2984134"/>
    <lineage>
        <taxon>Bacteria</taxon>
        <taxon>Pseudomonadati</taxon>
        <taxon>Pseudomonadota</taxon>
        <taxon>Alphaproteobacteria</taxon>
        <taxon>Rhodobacterales</taxon>
        <taxon>Paracoccaceae</taxon>
        <taxon>Albidovulum</taxon>
    </lineage>
</organism>
<dbReference type="InterPro" id="IPR036102">
    <property type="entry name" value="OsmC/Ohrsf"/>
</dbReference>
<dbReference type="PANTHER" id="PTHR35368:SF1">
    <property type="entry name" value="HYDROPEROXIDE REDUCTASE"/>
    <property type="match status" value="1"/>
</dbReference>
<dbReference type="SUPFAM" id="SSF82784">
    <property type="entry name" value="OsmC-like"/>
    <property type="match status" value="1"/>
</dbReference>
<evidence type="ECO:0000313" key="1">
    <source>
        <dbReference type="EMBL" id="MCV2871952.1"/>
    </source>
</evidence>
<comment type="caution">
    <text evidence="1">The sequence shown here is derived from an EMBL/GenBank/DDBJ whole genome shotgun (WGS) entry which is preliminary data.</text>
</comment>
<dbReference type="InterPro" id="IPR003718">
    <property type="entry name" value="OsmC/Ohr_fam"/>
</dbReference>
<dbReference type="EMBL" id="JAOWKZ010000002">
    <property type="protein sequence ID" value="MCV2871952.1"/>
    <property type="molecule type" value="Genomic_DNA"/>
</dbReference>
<keyword evidence="2" id="KW-1185">Reference proteome</keyword>
<dbReference type="RefSeq" id="WP_263739156.1">
    <property type="nucleotide sequence ID" value="NZ_JAOWKZ010000002.1"/>
</dbReference>
<dbReference type="InterPro" id="IPR015946">
    <property type="entry name" value="KH_dom-like_a/b"/>
</dbReference>
<proteinExistence type="predicted"/>
<gene>
    <name evidence="1" type="ORF">OEZ71_06550</name>
</gene>
<dbReference type="Gene3D" id="3.30.300.20">
    <property type="match status" value="1"/>
</dbReference>
<reference evidence="1 2" key="1">
    <citation type="submission" date="2022-10" db="EMBL/GenBank/DDBJ databases">
        <title>Defluviimonas sp. nov., isolated from ocean surface sediments.</title>
        <authorList>
            <person name="He W."/>
            <person name="Wang L."/>
            <person name="Zhang D.-F."/>
        </authorList>
    </citation>
    <scope>NUCLEOTIDE SEQUENCE [LARGE SCALE GENOMIC DNA]</scope>
    <source>
        <strain evidence="1 2">WL0050</strain>
    </source>
</reference>
<evidence type="ECO:0000313" key="2">
    <source>
        <dbReference type="Proteomes" id="UP001652564"/>
    </source>
</evidence>